<dbReference type="VEuPathDB" id="TrichDB:TVAGG3_0940640"/>
<dbReference type="InterPro" id="IPR011989">
    <property type="entry name" value="ARM-like"/>
</dbReference>
<evidence type="ECO:0000313" key="5">
    <source>
        <dbReference type="Proteomes" id="UP000001542"/>
    </source>
</evidence>
<keyword evidence="2" id="KW-0813">Transport</keyword>
<dbReference type="GO" id="GO:0015031">
    <property type="term" value="P:protein transport"/>
    <property type="evidence" value="ECO:0007669"/>
    <property type="project" value="UniProtKB-KW"/>
</dbReference>
<gene>
    <name evidence="4" type="ORF">TVAG_187960</name>
</gene>
<dbReference type="PANTHER" id="PTHR23316">
    <property type="entry name" value="IMPORTIN ALPHA"/>
    <property type="match status" value="1"/>
</dbReference>
<evidence type="ECO:0000313" key="4">
    <source>
        <dbReference type="EMBL" id="EAY15745.1"/>
    </source>
</evidence>
<protein>
    <recommendedName>
        <fullName evidence="6">IBB domain-containing protein</fullName>
    </recommendedName>
</protein>
<sequence length="482" mass="53294">MMNRSPSRSDISTTELSGVDLSQYKEELNRERNSRTLTLRRMNRPTLKSVFGNLQQKSRQPISLSDNKQNVINDAVTTLQSGDESAIQSFCQDIINTELVSVSNLAYLAHSPEVAEAMGNAALNPVSENTIVSLLGAISNLFPLSGSNDTAFIDTGIVFSLPEFIENPNLINASVTFIGCISETSSYARDAILCNELHVSLCQIALQSESDELTVNVCEAIRKIFANNAEIDFQILSDSVNPIADLLNLTNLTALHSIIATFTEMACKMSTLVLKYDQIGLYSKVIEFIQNENLTDVTLKLIGVLSIGQPSHVRAMFEGGLFDLLMKLLDTEFCPDVFWIFSNLIETLGGAALQFFDPSFITHVVEISESASFVVKKEAAFFLSTYALFSDPEVLYSFLNEAILDILVEMLGCGVSIIMNRIIDIIVRMVHQLQMGSMTDDFVNLITESDLRKRLEDITEQQSGIVAERAQYLLGLLDSIDN</sequence>
<dbReference type="EMBL" id="DS113251">
    <property type="protein sequence ID" value="EAY15745.1"/>
    <property type="molecule type" value="Genomic_DNA"/>
</dbReference>
<comment type="similarity">
    <text evidence="1">Belongs to the importin alpha family.</text>
</comment>
<evidence type="ECO:0008006" key="6">
    <source>
        <dbReference type="Google" id="ProtNLM"/>
    </source>
</evidence>
<accession>A2DV18</accession>
<keyword evidence="5" id="KW-1185">Reference proteome</keyword>
<reference evidence="4" key="2">
    <citation type="journal article" date="2007" name="Science">
        <title>Draft genome sequence of the sexually transmitted pathogen Trichomonas vaginalis.</title>
        <authorList>
            <person name="Carlton J.M."/>
            <person name="Hirt R.P."/>
            <person name="Silva J.C."/>
            <person name="Delcher A.L."/>
            <person name="Schatz M."/>
            <person name="Zhao Q."/>
            <person name="Wortman J.R."/>
            <person name="Bidwell S.L."/>
            <person name="Alsmark U.C.M."/>
            <person name="Besteiro S."/>
            <person name="Sicheritz-Ponten T."/>
            <person name="Noel C.J."/>
            <person name="Dacks J.B."/>
            <person name="Foster P.G."/>
            <person name="Simillion C."/>
            <person name="Van de Peer Y."/>
            <person name="Miranda-Saavedra D."/>
            <person name="Barton G.J."/>
            <person name="Westrop G.D."/>
            <person name="Mueller S."/>
            <person name="Dessi D."/>
            <person name="Fiori P.L."/>
            <person name="Ren Q."/>
            <person name="Paulsen I."/>
            <person name="Zhang H."/>
            <person name="Bastida-Corcuera F.D."/>
            <person name="Simoes-Barbosa A."/>
            <person name="Brown M.T."/>
            <person name="Hayes R.D."/>
            <person name="Mukherjee M."/>
            <person name="Okumura C.Y."/>
            <person name="Schneider R."/>
            <person name="Smith A.J."/>
            <person name="Vanacova S."/>
            <person name="Villalvazo M."/>
            <person name="Haas B.J."/>
            <person name="Pertea M."/>
            <person name="Feldblyum T.V."/>
            <person name="Utterback T.R."/>
            <person name="Shu C.L."/>
            <person name="Osoegawa K."/>
            <person name="de Jong P.J."/>
            <person name="Hrdy I."/>
            <person name="Horvathova L."/>
            <person name="Zubacova Z."/>
            <person name="Dolezal P."/>
            <person name="Malik S.B."/>
            <person name="Logsdon J.M. Jr."/>
            <person name="Henze K."/>
            <person name="Gupta A."/>
            <person name="Wang C.C."/>
            <person name="Dunne R.L."/>
            <person name="Upcroft J.A."/>
            <person name="Upcroft P."/>
            <person name="White O."/>
            <person name="Salzberg S.L."/>
            <person name="Tang P."/>
            <person name="Chiu C.-H."/>
            <person name="Lee Y.-S."/>
            <person name="Embley T.M."/>
            <person name="Coombs G.H."/>
            <person name="Mottram J.C."/>
            <person name="Tachezy J."/>
            <person name="Fraser-Liggett C.M."/>
            <person name="Johnson P.J."/>
        </authorList>
    </citation>
    <scope>NUCLEOTIDE SEQUENCE [LARGE SCALE GENOMIC DNA]</scope>
    <source>
        <strain evidence="4">G3</strain>
    </source>
</reference>
<dbReference type="Proteomes" id="UP000001542">
    <property type="component" value="Unassembled WGS sequence"/>
</dbReference>
<name>A2DV18_TRIV3</name>
<reference evidence="4" key="1">
    <citation type="submission" date="2006-10" db="EMBL/GenBank/DDBJ databases">
        <authorList>
            <person name="Amadeo P."/>
            <person name="Zhao Q."/>
            <person name="Wortman J."/>
            <person name="Fraser-Liggett C."/>
            <person name="Carlton J."/>
        </authorList>
    </citation>
    <scope>NUCLEOTIDE SEQUENCE</scope>
    <source>
        <strain evidence="4">G3</strain>
    </source>
</reference>
<dbReference type="RefSeq" id="XP_001327968.1">
    <property type="nucleotide sequence ID" value="XM_001327933.1"/>
</dbReference>
<keyword evidence="3" id="KW-0653">Protein transport</keyword>
<dbReference type="AlphaFoldDB" id="A2DV18"/>
<dbReference type="SUPFAM" id="SSF48371">
    <property type="entry name" value="ARM repeat"/>
    <property type="match status" value="1"/>
</dbReference>
<evidence type="ECO:0000256" key="1">
    <source>
        <dbReference type="ARBA" id="ARBA00010394"/>
    </source>
</evidence>
<dbReference type="InParanoid" id="A2DV18"/>
<organism evidence="4 5">
    <name type="scientific">Trichomonas vaginalis (strain ATCC PRA-98 / G3)</name>
    <dbReference type="NCBI Taxonomy" id="412133"/>
    <lineage>
        <taxon>Eukaryota</taxon>
        <taxon>Metamonada</taxon>
        <taxon>Parabasalia</taxon>
        <taxon>Trichomonadida</taxon>
        <taxon>Trichomonadidae</taxon>
        <taxon>Trichomonas</taxon>
    </lineage>
</organism>
<proteinExistence type="inferred from homology"/>
<evidence type="ECO:0000256" key="2">
    <source>
        <dbReference type="ARBA" id="ARBA00022448"/>
    </source>
</evidence>
<dbReference type="OrthoDB" id="29145at2759"/>
<evidence type="ECO:0000256" key="3">
    <source>
        <dbReference type="ARBA" id="ARBA00022927"/>
    </source>
</evidence>
<dbReference type="VEuPathDB" id="TrichDB:TVAG_187960"/>
<dbReference type="Gene3D" id="1.25.10.10">
    <property type="entry name" value="Leucine-rich Repeat Variant"/>
    <property type="match status" value="1"/>
</dbReference>
<dbReference type="SMR" id="A2DV18"/>
<dbReference type="InterPro" id="IPR016024">
    <property type="entry name" value="ARM-type_fold"/>
</dbReference>
<dbReference type="KEGG" id="tva:4773752"/>